<dbReference type="Proteomes" id="UP000422736">
    <property type="component" value="Chromosome 3"/>
</dbReference>
<dbReference type="InterPro" id="IPR050675">
    <property type="entry name" value="OAF3"/>
</dbReference>
<keyword evidence="4" id="KW-0238">DNA-binding</keyword>
<evidence type="ECO:0000256" key="6">
    <source>
        <dbReference type="ARBA" id="ARBA00023242"/>
    </source>
</evidence>
<keyword evidence="2" id="KW-0862">Zinc</keyword>
<evidence type="ECO:0000256" key="5">
    <source>
        <dbReference type="ARBA" id="ARBA00023163"/>
    </source>
</evidence>
<evidence type="ECO:0000256" key="1">
    <source>
        <dbReference type="ARBA" id="ARBA00022723"/>
    </source>
</evidence>
<reference evidence="7 8" key="1">
    <citation type="submission" date="2016-03" db="EMBL/GenBank/DDBJ databases">
        <title>How can Kluyveromyces marxianus grow so fast - potential evolutionary course in Saccharomyces Complex revealed by comparative genomics.</title>
        <authorList>
            <person name="Mo W."/>
            <person name="Lu W."/>
            <person name="Yang X."/>
            <person name="Qi J."/>
            <person name="Lv H."/>
        </authorList>
    </citation>
    <scope>NUCLEOTIDE SEQUENCE [LARGE SCALE GENOMIC DNA]</scope>
    <source>
        <strain evidence="7 8">FIM1</strain>
    </source>
</reference>
<proteinExistence type="predicted"/>
<evidence type="ECO:0000256" key="4">
    <source>
        <dbReference type="ARBA" id="ARBA00023125"/>
    </source>
</evidence>
<evidence type="ECO:0000256" key="3">
    <source>
        <dbReference type="ARBA" id="ARBA00023015"/>
    </source>
</evidence>
<dbReference type="EMBL" id="CP015056">
    <property type="protein sequence ID" value="QGN15607.1"/>
    <property type="molecule type" value="Genomic_DNA"/>
</dbReference>
<dbReference type="CDD" id="cd12148">
    <property type="entry name" value="fungal_TF_MHR"/>
    <property type="match status" value="1"/>
</dbReference>
<keyword evidence="8" id="KW-1185">Reference proteome</keyword>
<dbReference type="PANTHER" id="PTHR31069:SF29">
    <property type="entry name" value="OLEATE-ACTIVATED TRANSCRIPTION FACTOR 1-RELATED"/>
    <property type="match status" value="1"/>
</dbReference>
<protein>
    <submittedName>
        <fullName evidence="7">Oleate-activated transcription factor 1</fullName>
    </submittedName>
</protein>
<reference evidence="7 8" key="2">
    <citation type="submission" date="2019-11" db="EMBL/GenBank/DDBJ databases">
        <authorList>
            <person name="Lu H."/>
        </authorList>
    </citation>
    <scope>NUCLEOTIDE SEQUENCE [LARGE SCALE GENOMIC DNA]</scope>
    <source>
        <strain evidence="7 8">FIM1</strain>
    </source>
</reference>
<organism evidence="7 8">
    <name type="scientific">Kluyveromyces marxianus</name>
    <name type="common">Yeast</name>
    <name type="synonym">Candida kefyr</name>
    <dbReference type="NCBI Taxonomy" id="4911"/>
    <lineage>
        <taxon>Eukaryota</taxon>
        <taxon>Fungi</taxon>
        <taxon>Dikarya</taxon>
        <taxon>Ascomycota</taxon>
        <taxon>Saccharomycotina</taxon>
        <taxon>Saccharomycetes</taxon>
        <taxon>Saccharomycetales</taxon>
        <taxon>Saccharomycetaceae</taxon>
        <taxon>Kluyveromyces</taxon>
    </lineage>
</organism>
<evidence type="ECO:0000313" key="8">
    <source>
        <dbReference type="Proteomes" id="UP000422736"/>
    </source>
</evidence>
<keyword evidence="1" id="KW-0479">Metal-binding</keyword>
<name>A0ABX6EWZ8_KLUMA</name>
<keyword evidence="3" id="KW-0805">Transcription regulation</keyword>
<keyword evidence="5" id="KW-0804">Transcription</keyword>
<evidence type="ECO:0000313" key="7">
    <source>
        <dbReference type="EMBL" id="QGN15607.1"/>
    </source>
</evidence>
<keyword evidence="6" id="KW-0539">Nucleus</keyword>
<sequence>MGSHAAIKELEKEVTYWRNVALGIETESEYEQDTRKASIYSLTKFLTDDNDPRANSIKLNFYEVYPRLISKGCIRQDINPFSVNYLLFADPYVSLFVKFLFQTPYRKGLRGNFQVDTEPQQDLDASSILKILKLNESAFEKLSASKKEKVNEFIEQIITQNYQPNMDTRNNEVFMNLLNTMSSPKFIEDKCLYGQYSPLLLTYISRIQNELPSLSTIRLLLNNYYQHIYPMFPCLDIDLFEELITSVLEADRNNIERIVLNLGTTNIKLKLFNIAILFLLLQLSISHLKLRLFDHRSMQDDVHHKYDDERAWIQSLSKSHENLTYISAELLSILNVYQSRTEEIITWHMLLWSILAHNPDCCSIYNDSTTEGVVSLVGPLVLDLGLDRDPSNFLKPTGNMKIDPRYKNYRRRLWMCYCFMSRFEVTVKGKSAQKNSANLAAIPGITDRDNGWTLYSSLYKKDMVKPNEAELEILGLVYKFAQFCAVFKPMDELLRSTDSYLTLTQVEKLYQEISIYIDPEFKKTTEGTERWVHNPTIGITYNIDDIERILAVERQIVARNSQLTLCGMMVQYFNSLKNQDSYILDRVLLYCERVFSNICEGVKYLSQYFNVRYTENIDTTGKFYTNRASQVYLSRCALQLVSHILKVDHMIGLSKRRSNQQSFLYEDHLAQPEGNKVNIQRRQYIILRTKLLSILEEVHSNSSEELRYNYMSGFRYALIGDCTMHFLKQDGRRFLMRDILLSDSGIHDGTFTEGNFHLLSVEEKESMLLDANELIRLGEKDLQILVDTVSTFVDETSEPENSSVMPQNLFAYTATTTDTMVNQFSLELAGVSADFDIVFGNTNFPE</sequence>
<accession>A0ABX6EWZ8</accession>
<dbReference type="PANTHER" id="PTHR31069">
    <property type="entry name" value="OLEATE-ACTIVATED TRANSCRIPTION FACTOR 1-RELATED"/>
    <property type="match status" value="1"/>
</dbReference>
<evidence type="ECO:0000256" key="2">
    <source>
        <dbReference type="ARBA" id="ARBA00022833"/>
    </source>
</evidence>
<gene>
    <name evidence="7" type="primary">OAF1</name>
    <name evidence="7" type="ORF">FIM1_2300</name>
</gene>